<comment type="caution">
    <text evidence="6">The sequence shown here is derived from an EMBL/GenBank/DDBJ whole genome shotgun (WGS) entry which is preliminary data.</text>
</comment>
<gene>
    <name evidence="6" type="ORF">MBJ925_LOCUS14170</name>
</gene>
<evidence type="ECO:0000256" key="2">
    <source>
        <dbReference type="ARBA" id="ARBA00022771"/>
    </source>
</evidence>
<name>A0A816Q746_9BILA</name>
<dbReference type="Gene3D" id="2.20.25.240">
    <property type="match status" value="1"/>
</dbReference>
<keyword evidence="1" id="KW-0479">Metal-binding</keyword>
<dbReference type="AlphaFoldDB" id="A0A816Q746"/>
<feature type="domain" description="FLYWCH-type" evidence="4">
    <location>
        <begin position="6"/>
        <end position="63"/>
    </location>
</feature>
<evidence type="ECO:0008006" key="8">
    <source>
        <dbReference type="Google" id="ProtNLM"/>
    </source>
</evidence>
<evidence type="ECO:0000259" key="4">
    <source>
        <dbReference type="Pfam" id="PF04500"/>
    </source>
</evidence>
<evidence type="ECO:0000313" key="6">
    <source>
        <dbReference type="EMBL" id="CAF2056879.1"/>
    </source>
</evidence>
<dbReference type="InterPro" id="IPR018289">
    <property type="entry name" value="MULE_transposase_dom"/>
</dbReference>
<sequence>MSVTLTKTSKNTPLLIHNSYSYTIDRKTVTKILWKCEYSRKYSCHGRLHTTSNYEFIKIVGEHENHVGNSRCAATRKYFEKLKQESEQNHTNPHNILTQVNIGVPDEVRVQLPTNYNLKRNVRRWRQVTTTEPTPTTIDFPAIPTKYHQTTRNTIFFRKDTGSELFHRRNHVIPVAFILLPSKSEQIYQKMTNEILQLAPAWQPQRVMMDFEKATINVFKRTLRKVELSGCYFHFSQSVLRFLQANGFKETYENDVVFADNIHKTLALAFIEPTIVANAFELLCTNLDDNYQQILDYIEDNYIERRRGRTRRQAPYPIDFWNMMERVKNNMHRTNNNIEGWHRKLNSAFQCSHPTLWSFLDKLMKEENNIHLYILNATTGRQPPVGKYESFNKRVRQLVDNPHPNIYDQLTCIGRLLSL</sequence>
<organism evidence="6 7">
    <name type="scientific">Rotaria magnacalcarata</name>
    <dbReference type="NCBI Taxonomy" id="392030"/>
    <lineage>
        <taxon>Eukaryota</taxon>
        <taxon>Metazoa</taxon>
        <taxon>Spiralia</taxon>
        <taxon>Gnathifera</taxon>
        <taxon>Rotifera</taxon>
        <taxon>Eurotatoria</taxon>
        <taxon>Bdelloidea</taxon>
        <taxon>Philodinida</taxon>
        <taxon>Philodinidae</taxon>
        <taxon>Rotaria</taxon>
    </lineage>
</organism>
<dbReference type="Pfam" id="PF04500">
    <property type="entry name" value="FLYWCH"/>
    <property type="match status" value="1"/>
</dbReference>
<keyword evidence="2" id="KW-0863">Zinc-finger</keyword>
<evidence type="ECO:0000313" key="7">
    <source>
        <dbReference type="Proteomes" id="UP000663824"/>
    </source>
</evidence>
<evidence type="ECO:0000256" key="3">
    <source>
        <dbReference type="ARBA" id="ARBA00022833"/>
    </source>
</evidence>
<dbReference type="GO" id="GO:0008270">
    <property type="term" value="F:zinc ion binding"/>
    <property type="evidence" value="ECO:0007669"/>
    <property type="project" value="UniProtKB-KW"/>
</dbReference>
<evidence type="ECO:0000259" key="5">
    <source>
        <dbReference type="Pfam" id="PF10551"/>
    </source>
</evidence>
<dbReference type="EMBL" id="CAJNRE010006579">
    <property type="protein sequence ID" value="CAF2056879.1"/>
    <property type="molecule type" value="Genomic_DNA"/>
</dbReference>
<dbReference type="Pfam" id="PF10551">
    <property type="entry name" value="MULE"/>
    <property type="match status" value="1"/>
</dbReference>
<dbReference type="InterPro" id="IPR007588">
    <property type="entry name" value="Znf_FLYWCH"/>
</dbReference>
<reference evidence="6" key="1">
    <citation type="submission" date="2021-02" db="EMBL/GenBank/DDBJ databases">
        <authorList>
            <person name="Nowell W R."/>
        </authorList>
    </citation>
    <scope>NUCLEOTIDE SEQUENCE</scope>
</reference>
<protein>
    <recommendedName>
        <fullName evidence="8">MULE transposase domain-containing protein</fullName>
    </recommendedName>
</protein>
<evidence type="ECO:0000256" key="1">
    <source>
        <dbReference type="ARBA" id="ARBA00022723"/>
    </source>
</evidence>
<proteinExistence type="predicted"/>
<dbReference type="Proteomes" id="UP000663824">
    <property type="component" value="Unassembled WGS sequence"/>
</dbReference>
<accession>A0A816Q746</accession>
<feature type="domain" description="MULE transposase" evidence="5">
    <location>
        <begin position="168"/>
        <end position="237"/>
    </location>
</feature>
<keyword evidence="3" id="KW-0862">Zinc</keyword>